<name>A0ACB7YJA9_9ERIC</name>
<organism evidence="1 2">
    <name type="scientific">Vaccinium darrowii</name>
    <dbReference type="NCBI Taxonomy" id="229202"/>
    <lineage>
        <taxon>Eukaryota</taxon>
        <taxon>Viridiplantae</taxon>
        <taxon>Streptophyta</taxon>
        <taxon>Embryophyta</taxon>
        <taxon>Tracheophyta</taxon>
        <taxon>Spermatophyta</taxon>
        <taxon>Magnoliopsida</taxon>
        <taxon>eudicotyledons</taxon>
        <taxon>Gunneridae</taxon>
        <taxon>Pentapetalae</taxon>
        <taxon>asterids</taxon>
        <taxon>Ericales</taxon>
        <taxon>Ericaceae</taxon>
        <taxon>Vaccinioideae</taxon>
        <taxon>Vaccinieae</taxon>
        <taxon>Vaccinium</taxon>
    </lineage>
</organism>
<sequence>MSEREDLGRKLYEACVSGSVPALASLIENDELILNRVNSLTCFFSETPLHVAVLCGHLDFTKALLTRKPKLVTEFDTRRCSPLHLASTEGHVEIVRELLRVNTDVCIARDQDDRIPLHLAAMKGRVEVIRELLRAKPESIHEKLGRGETVLHLCVKYNRLEALETLLQYLQSCNDMEFLINSRDDDGNTILHLATALKQMDTIEYLLGIKNVKDHANVKNKNGSTALDVVEHCPNRDLKTMEIRELLVQAGVRRSICGGPDLNPDSPPDDNYPPPPPQGRCKVLGVIMKWISRFWMTYFNIDPAWLQEVRGHLITAATVTATMAYEAILSPPGDVWTDSGPLNQALPPMSPSDETFKSFNTKRQPLPDAWKVPGAAIMDSYDDPKYALYIFVNTLVLLSSLSTIMLALSGFPVRNKFFLWSLILTMYGTIIYVAAAYFLVLDIIFPSLRDSYYVISTAIQGLLSIFLCVIGLVLMLLACHFLVWLWNKFGNLVKRCRTQGRGGGGDNRITHEKSCCWLP</sequence>
<evidence type="ECO:0000313" key="1">
    <source>
        <dbReference type="EMBL" id="KAH7853732.1"/>
    </source>
</evidence>
<dbReference type="Proteomes" id="UP000828048">
    <property type="component" value="Chromosome 11"/>
</dbReference>
<keyword evidence="2" id="KW-1185">Reference proteome</keyword>
<reference evidence="1 2" key="1">
    <citation type="journal article" date="2021" name="Hortic Res">
        <title>High-quality reference genome and annotation aids understanding of berry development for evergreen blueberry (Vaccinium darrowii).</title>
        <authorList>
            <person name="Yu J."/>
            <person name="Hulse-Kemp A.M."/>
            <person name="Babiker E."/>
            <person name="Staton M."/>
        </authorList>
    </citation>
    <scope>NUCLEOTIDE SEQUENCE [LARGE SCALE GENOMIC DNA]</scope>
    <source>
        <strain evidence="2">cv. NJ 8807/NJ 8810</strain>
        <tissue evidence="1">Young leaf</tissue>
    </source>
</reference>
<accession>A0ACB7YJA9</accession>
<dbReference type="EMBL" id="CM037161">
    <property type="protein sequence ID" value="KAH7853732.1"/>
    <property type="molecule type" value="Genomic_DNA"/>
</dbReference>
<protein>
    <submittedName>
        <fullName evidence="1">Uncharacterized protein</fullName>
    </submittedName>
</protein>
<comment type="caution">
    <text evidence="1">The sequence shown here is derived from an EMBL/GenBank/DDBJ whole genome shotgun (WGS) entry which is preliminary data.</text>
</comment>
<evidence type="ECO:0000313" key="2">
    <source>
        <dbReference type="Proteomes" id="UP000828048"/>
    </source>
</evidence>
<gene>
    <name evidence="1" type="ORF">Vadar_006049</name>
</gene>
<proteinExistence type="predicted"/>